<dbReference type="EMBL" id="JGDB01000348">
    <property type="protein sequence ID" value="EXY87931.1"/>
    <property type="molecule type" value="Genomic_DNA"/>
</dbReference>
<proteinExistence type="predicted"/>
<reference evidence="1 2" key="1">
    <citation type="submission" date="2014-02" db="EMBL/GenBank/DDBJ databases">
        <authorList>
            <person name="Sears C."/>
            <person name="Carroll K."/>
            <person name="Sack B.R."/>
            <person name="Qadri F."/>
            <person name="Myers L.L."/>
            <person name="Chung G.-T."/>
            <person name="Escheverria P."/>
            <person name="Fraser C.M."/>
            <person name="Sadzewicz L."/>
            <person name="Shefchek K.A."/>
            <person name="Tallon L."/>
            <person name="Das S.P."/>
            <person name="Daugherty S."/>
            <person name="Mongodin E.F."/>
        </authorList>
    </citation>
    <scope>NUCLEOTIDE SEQUENCE [LARGE SCALE GENOMIC DNA]</scope>
    <source>
        <strain evidence="2">3998T(B)3</strain>
    </source>
</reference>
<accession>A0A015UY27</accession>
<evidence type="ECO:0000313" key="1">
    <source>
        <dbReference type="EMBL" id="EXY87931.1"/>
    </source>
</evidence>
<sequence>MYFTRCISKDTTVLHECYISVLINKKHSNNLGMAAKGVRQVYELSL</sequence>
<dbReference type="Proteomes" id="UP000020773">
    <property type="component" value="Unassembled WGS sequence"/>
</dbReference>
<protein>
    <submittedName>
        <fullName evidence="1">Uncharacterized protein</fullName>
    </submittedName>
</protein>
<dbReference type="AlphaFoldDB" id="A0A015UY27"/>
<organism evidence="1 2">
    <name type="scientific">Bacteroides fragilis str. 3998T(B)3</name>
    <dbReference type="NCBI Taxonomy" id="1339316"/>
    <lineage>
        <taxon>Bacteria</taxon>
        <taxon>Pseudomonadati</taxon>
        <taxon>Bacteroidota</taxon>
        <taxon>Bacteroidia</taxon>
        <taxon>Bacteroidales</taxon>
        <taxon>Bacteroidaceae</taxon>
        <taxon>Bacteroides</taxon>
    </lineage>
</organism>
<evidence type="ECO:0000313" key="2">
    <source>
        <dbReference type="Proteomes" id="UP000020773"/>
    </source>
</evidence>
<gene>
    <name evidence="1" type="ORF">M125_5440</name>
</gene>
<comment type="caution">
    <text evidence="1">The sequence shown here is derived from an EMBL/GenBank/DDBJ whole genome shotgun (WGS) entry which is preliminary data.</text>
</comment>
<name>A0A015UY27_BACFG</name>